<dbReference type="PANTHER" id="PTHR21143">
    <property type="entry name" value="INVERTEBRATE GUSTATORY RECEPTOR"/>
    <property type="match status" value="1"/>
</dbReference>
<dbReference type="Proteomes" id="UP001233999">
    <property type="component" value="Unassembled WGS sequence"/>
</dbReference>
<keyword evidence="10" id="KW-1185">Reference proteome</keyword>
<feature type="transmembrane region" description="Helical" evidence="8">
    <location>
        <begin position="163"/>
        <end position="193"/>
    </location>
</feature>
<dbReference type="PANTHER" id="PTHR21143:SF133">
    <property type="entry name" value="GUSTATORY AND PHEROMONE RECEPTOR 32A-RELATED"/>
    <property type="match status" value="1"/>
</dbReference>
<feature type="transmembrane region" description="Helical" evidence="8">
    <location>
        <begin position="137"/>
        <end position="157"/>
    </location>
</feature>
<dbReference type="GO" id="GO:0005886">
    <property type="term" value="C:plasma membrane"/>
    <property type="evidence" value="ECO:0007669"/>
    <property type="project" value="UniProtKB-SubCell"/>
</dbReference>
<feature type="transmembrane region" description="Helical" evidence="8">
    <location>
        <begin position="78"/>
        <end position="102"/>
    </location>
</feature>
<reference evidence="9" key="2">
    <citation type="submission" date="2023-05" db="EMBL/GenBank/DDBJ databases">
        <authorList>
            <person name="Fouks B."/>
        </authorList>
    </citation>
    <scope>NUCLEOTIDE SEQUENCE</scope>
    <source>
        <strain evidence="9">Stay&amp;Tobe</strain>
        <tissue evidence="9">Testes</tissue>
    </source>
</reference>
<evidence type="ECO:0000256" key="8">
    <source>
        <dbReference type="RuleBase" id="RU363108"/>
    </source>
</evidence>
<comment type="function">
    <text evidence="8">Gustatory receptor which mediates acceptance or avoidance behavior, depending on its substrates.</text>
</comment>
<comment type="subcellular location">
    <subcellularLocation>
        <location evidence="1 8">Cell membrane</location>
        <topology evidence="1 8">Multi-pass membrane protein</topology>
    </subcellularLocation>
</comment>
<keyword evidence="2 8" id="KW-1003">Cell membrane</keyword>
<evidence type="ECO:0000256" key="5">
    <source>
        <dbReference type="ARBA" id="ARBA00023136"/>
    </source>
</evidence>
<feature type="transmembrane region" description="Helical" evidence="8">
    <location>
        <begin position="51"/>
        <end position="72"/>
    </location>
</feature>
<dbReference type="GO" id="GO:0030425">
    <property type="term" value="C:dendrite"/>
    <property type="evidence" value="ECO:0007669"/>
    <property type="project" value="TreeGrafter"/>
</dbReference>
<sequence length="372" mass="43002">MENKTLTSEVCFGFNVFCYFCAFLGLAPFYNSKLNENKNKINNCKRILIGLFWVIMYAFIFVCQFTNPIYYSHFSVKIAVSFLLVILLSFVASIVSIFTAFIKKYPSILYKILELNLKEFSPGFCARKQRLLNLTQTFEIILIITFSVGLNVCVSFVEGYISLLYFIDTLIFCSSSLCNNFLTYQYIIAVLLIKRKYFLINKYLSNQLKCNTIRKRNVKMISNDVNMTSLNTRFFHELRITHEQMYDLVAVINTDYGVPILFVLCWELIVAISSVHFNLSYSLHLFFILVRLPVICQSAVNEFKNLKILVQKLMLHNIYGAAVNKELKLLSSQLNSMDIEFSVCGFFALNLPFLNNVVGLIVSYIVILVQFK</sequence>
<protein>
    <recommendedName>
        <fullName evidence="8">Gustatory receptor</fullName>
    </recommendedName>
</protein>
<dbReference type="GO" id="GO:0007635">
    <property type="term" value="P:chemosensory behavior"/>
    <property type="evidence" value="ECO:0007669"/>
    <property type="project" value="TreeGrafter"/>
</dbReference>
<keyword evidence="3 8" id="KW-0812">Transmembrane</keyword>
<organism evidence="9 10">
    <name type="scientific">Diploptera punctata</name>
    <name type="common">Pacific beetle cockroach</name>
    <dbReference type="NCBI Taxonomy" id="6984"/>
    <lineage>
        <taxon>Eukaryota</taxon>
        <taxon>Metazoa</taxon>
        <taxon>Ecdysozoa</taxon>
        <taxon>Arthropoda</taxon>
        <taxon>Hexapoda</taxon>
        <taxon>Insecta</taxon>
        <taxon>Pterygota</taxon>
        <taxon>Neoptera</taxon>
        <taxon>Polyneoptera</taxon>
        <taxon>Dictyoptera</taxon>
        <taxon>Blattodea</taxon>
        <taxon>Blaberoidea</taxon>
        <taxon>Blaberidae</taxon>
        <taxon>Diplopterinae</taxon>
        <taxon>Diploptera</taxon>
    </lineage>
</organism>
<comment type="caution">
    <text evidence="9">The sequence shown here is derived from an EMBL/GenBank/DDBJ whole genome shotgun (WGS) entry which is preliminary data.</text>
</comment>
<keyword evidence="5 8" id="KW-0472">Membrane</keyword>
<proteinExistence type="inferred from homology"/>
<evidence type="ECO:0000256" key="4">
    <source>
        <dbReference type="ARBA" id="ARBA00022989"/>
    </source>
</evidence>
<keyword evidence="6 8" id="KW-0675">Receptor</keyword>
<keyword evidence="4 8" id="KW-1133">Transmembrane helix</keyword>
<evidence type="ECO:0000313" key="9">
    <source>
        <dbReference type="EMBL" id="KAJ9573429.1"/>
    </source>
</evidence>
<accession>A0AAD7Z3F6</accession>
<comment type="similarity">
    <text evidence="8">Belongs to the insect chemoreceptor superfamily. Gustatory receptor (GR) family.</text>
</comment>
<gene>
    <name evidence="9" type="ORF">L9F63_009157</name>
</gene>
<dbReference type="GO" id="GO:0008049">
    <property type="term" value="P:male courtship behavior"/>
    <property type="evidence" value="ECO:0007669"/>
    <property type="project" value="TreeGrafter"/>
</dbReference>
<dbReference type="GO" id="GO:0030424">
    <property type="term" value="C:axon"/>
    <property type="evidence" value="ECO:0007669"/>
    <property type="project" value="TreeGrafter"/>
</dbReference>
<evidence type="ECO:0000256" key="6">
    <source>
        <dbReference type="ARBA" id="ARBA00023170"/>
    </source>
</evidence>
<evidence type="ECO:0000256" key="2">
    <source>
        <dbReference type="ARBA" id="ARBA00022475"/>
    </source>
</evidence>
<dbReference type="EMBL" id="JASPKZ010010699">
    <property type="protein sequence ID" value="KAJ9573429.1"/>
    <property type="molecule type" value="Genomic_DNA"/>
</dbReference>
<evidence type="ECO:0000256" key="3">
    <source>
        <dbReference type="ARBA" id="ARBA00022692"/>
    </source>
</evidence>
<feature type="transmembrane region" description="Helical" evidence="8">
    <location>
        <begin position="341"/>
        <end position="367"/>
    </location>
</feature>
<feature type="transmembrane region" description="Helical" evidence="8">
    <location>
        <begin position="256"/>
        <end position="275"/>
    </location>
</feature>
<dbReference type="AlphaFoldDB" id="A0AAD7Z3F6"/>
<reference evidence="9" key="1">
    <citation type="journal article" date="2023" name="IScience">
        <title>Live-bearing cockroach genome reveals convergent evolutionary mechanisms linked to viviparity in insects and beyond.</title>
        <authorList>
            <person name="Fouks B."/>
            <person name="Harrison M.C."/>
            <person name="Mikhailova A.A."/>
            <person name="Marchal E."/>
            <person name="English S."/>
            <person name="Carruthers M."/>
            <person name="Jennings E.C."/>
            <person name="Chiamaka E.L."/>
            <person name="Frigard R.A."/>
            <person name="Pippel M."/>
            <person name="Attardo G.M."/>
            <person name="Benoit J.B."/>
            <person name="Bornberg-Bauer E."/>
            <person name="Tobe S.S."/>
        </authorList>
    </citation>
    <scope>NUCLEOTIDE SEQUENCE</scope>
    <source>
        <strain evidence="9">Stay&amp;Tobe</strain>
    </source>
</reference>
<evidence type="ECO:0000256" key="1">
    <source>
        <dbReference type="ARBA" id="ARBA00004651"/>
    </source>
</evidence>
<feature type="transmembrane region" description="Helical" evidence="8">
    <location>
        <begin position="12"/>
        <end position="30"/>
    </location>
</feature>
<evidence type="ECO:0000313" key="10">
    <source>
        <dbReference type="Proteomes" id="UP001233999"/>
    </source>
</evidence>
<keyword evidence="7 8" id="KW-0807">Transducer</keyword>
<dbReference type="Pfam" id="PF08395">
    <property type="entry name" value="7tm_7"/>
    <property type="match status" value="1"/>
</dbReference>
<dbReference type="InterPro" id="IPR013604">
    <property type="entry name" value="7TM_chemorcpt"/>
</dbReference>
<dbReference type="GO" id="GO:0050909">
    <property type="term" value="P:sensory perception of taste"/>
    <property type="evidence" value="ECO:0007669"/>
    <property type="project" value="InterPro"/>
</dbReference>
<name>A0AAD7Z3F6_DIPPU</name>
<dbReference type="GO" id="GO:0043025">
    <property type="term" value="C:neuronal cell body"/>
    <property type="evidence" value="ECO:0007669"/>
    <property type="project" value="TreeGrafter"/>
</dbReference>
<evidence type="ECO:0000256" key="7">
    <source>
        <dbReference type="ARBA" id="ARBA00023224"/>
    </source>
</evidence>
<dbReference type="GO" id="GO:0007165">
    <property type="term" value="P:signal transduction"/>
    <property type="evidence" value="ECO:0007669"/>
    <property type="project" value="UniProtKB-KW"/>
</dbReference>